<keyword evidence="9" id="KW-0275">Fatty acid biosynthesis</keyword>
<evidence type="ECO:0000256" key="2">
    <source>
        <dbReference type="ARBA" id="ARBA00022516"/>
    </source>
</evidence>
<keyword evidence="8" id="KW-0472">Membrane</keyword>
<dbReference type="GO" id="GO:0009922">
    <property type="term" value="F:fatty acid elongase activity"/>
    <property type="evidence" value="ECO:0007669"/>
    <property type="project" value="InterPro"/>
</dbReference>
<keyword evidence="6" id="KW-1133">Transmembrane helix</keyword>
<dbReference type="EnsemblMetazoa" id="GBRI011814-RA">
    <property type="protein sequence ID" value="GBRI011814-PA"/>
    <property type="gene ID" value="GBRI011814"/>
</dbReference>
<comment type="subcellular location">
    <subcellularLocation>
        <location evidence="1">Membrane</location>
        <topology evidence="1">Multi-pass membrane protein</topology>
    </subcellularLocation>
</comment>
<evidence type="ECO:0000256" key="3">
    <source>
        <dbReference type="ARBA" id="ARBA00022679"/>
    </source>
</evidence>
<evidence type="ECO:0000256" key="4">
    <source>
        <dbReference type="ARBA" id="ARBA00022692"/>
    </source>
</evidence>
<evidence type="ECO:0000313" key="11">
    <source>
        <dbReference type="Proteomes" id="UP000091820"/>
    </source>
</evidence>
<dbReference type="InterPro" id="IPR002076">
    <property type="entry name" value="ELO_fam"/>
</dbReference>
<keyword evidence="7" id="KW-0443">Lipid metabolism</keyword>
<protein>
    <submittedName>
        <fullName evidence="10">Elongation of very long chain fatty acids protein</fullName>
    </submittedName>
</protein>
<keyword evidence="4" id="KW-0812">Transmembrane</keyword>
<keyword evidence="11" id="KW-1185">Reference proteome</keyword>
<keyword evidence="3" id="KW-0808">Transferase</keyword>
<proteinExistence type="predicted"/>
<reference evidence="10" key="2">
    <citation type="submission" date="2020-05" db="UniProtKB">
        <authorList>
            <consortium name="EnsemblMetazoa"/>
        </authorList>
    </citation>
    <scope>IDENTIFICATION</scope>
    <source>
        <strain evidence="10">IAEA</strain>
    </source>
</reference>
<keyword evidence="2" id="KW-0444">Lipid biosynthesis</keyword>
<evidence type="ECO:0000256" key="1">
    <source>
        <dbReference type="ARBA" id="ARBA00004141"/>
    </source>
</evidence>
<dbReference type="STRING" id="37001.A0A1A9WA15"/>
<evidence type="ECO:0000256" key="6">
    <source>
        <dbReference type="ARBA" id="ARBA00022989"/>
    </source>
</evidence>
<organism evidence="10 11">
    <name type="scientific">Glossina brevipalpis</name>
    <dbReference type="NCBI Taxonomy" id="37001"/>
    <lineage>
        <taxon>Eukaryota</taxon>
        <taxon>Metazoa</taxon>
        <taxon>Ecdysozoa</taxon>
        <taxon>Arthropoda</taxon>
        <taxon>Hexapoda</taxon>
        <taxon>Insecta</taxon>
        <taxon>Pterygota</taxon>
        <taxon>Neoptera</taxon>
        <taxon>Endopterygota</taxon>
        <taxon>Diptera</taxon>
        <taxon>Brachycera</taxon>
        <taxon>Muscomorpha</taxon>
        <taxon>Hippoboscoidea</taxon>
        <taxon>Glossinidae</taxon>
        <taxon>Glossina</taxon>
    </lineage>
</organism>
<evidence type="ECO:0000256" key="5">
    <source>
        <dbReference type="ARBA" id="ARBA00022832"/>
    </source>
</evidence>
<dbReference type="GO" id="GO:0016020">
    <property type="term" value="C:membrane"/>
    <property type="evidence" value="ECO:0007669"/>
    <property type="project" value="UniProtKB-SubCell"/>
</dbReference>
<keyword evidence="5" id="KW-0276">Fatty acid metabolism</keyword>
<accession>A0A1A9WA15</accession>
<dbReference type="Pfam" id="PF01151">
    <property type="entry name" value="ELO"/>
    <property type="match status" value="1"/>
</dbReference>
<dbReference type="VEuPathDB" id="VectorBase:GBRI011814"/>
<evidence type="ECO:0000256" key="7">
    <source>
        <dbReference type="ARBA" id="ARBA00023098"/>
    </source>
</evidence>
<evidence type="ECO:0000313" key="10">
    <source>
        <dbReference type="EnsemblMetazoa" id="GBRI011814-PA"/>
    </source>
</evidence>
<dbReference type="Proteomes" id="UP000091820">
    <property type="component" value="Unassembled WGS sequence"/>
</dbReference>
<name>A0A1A9WA15_9MUSC</name>
<dbReference type="AlphaFoldDB" id="A0A1A9WA15"/>
<dbReference type="GO" id="GO:0006633">
    <property type="term" value="P:fatty acid biosynthetic process"/>
    <property type="evidence" value="ECO:0007669"/>
    <property type="project" value="UniProtKB-KW"/>
</dbReference>
<evidence type="ECO:0000256" key="9">
    <source>
        <dbReference type="ARBA" id="ARBA00023160"/>
    </source>
</evidence>
<reference evidence="11" key="1">
    <citation type="submission" date="2014-03" db="EMBL/GenBank/DDBJ databases">
        <authorList>
            <person name="Aksoy S."/>
            <person name="Warren W."/>
            <person name="Wilson R.K."/>
        </authorList>
    </citation>
    <scope>NUCLEOTIDE SEQUENCE [LARGE SCALE GENOMIC DNA]</scope>
    <source>
        <strain evidence="11">IAEA</strain>
    </source>
</reference>
<evidence type="ECO:0000256" key="8">
    <source>
        <dbReference type="ARBA" id="ARBA00023136"/>
    </source>
</evidence>
<sequence length="105" mass="12100">MLIFKVLYEKLVELDTKSDPRTAHLSLEASLKCTFALVALYLFVALKLGPAFMSNRKAFEIKRIIQIYNLTQIVNLHDEASRERTQFKKGQETLGFYVNNNTSKD</sequence>